<feature type="transmembrane region" description="Helical" evidence="6">
    <location>
        <begin position="218"/>
        <end position="239"/>
    </location>
</feature>
<evidence type="ECO:0000256" key="3">
    <source>
        <dbReference type="ARBA" id="ARBA00022692"/>
    </source>
</evidence>
<accession>A0A381NMV3</accession>
<dbReference type="InterPro" id="IPR022791">
    <property type="entry name" value="L-PG_synthase/AglD"/>
</dbReference>
<evidence type="ECO:0000256" key="6">
    <source>
        <dbReference type="SAM" id="Phobius"/>
    </source>
</evidence>
<comment type="subcellular location">
    <subcellularLocation>
        <location evidence="1">Cell membrane</location>
        <topology evidence="1">Multi-pass membrane protein</topology>
    </subcellularLocation>
</comment>
<reference evidence="7" key="1">
    <citation type="submission" date="2018-05" db="EMBL/GenBank/DDBJ databases">
        <authorList>
            <person name="Lanie J.A."/>
            <person name="Ng W.-L."/>
            <person name="Kazmierczak K.M."/>
            <person name="Andrzejewski T.M."/>
            <person name="Davidsen T.M."/>
            <person name="Wayne K.J."/>
            <person name="Tettelin H."/>
            <person name="Glass J.I."/>
            <person name="Rusch D."/>
            <person name="Podicherti R."/>
            <person name="Tsui H.-C.T."/>
            <person name="Winkler M.E."/>
        </authorList>
    </citation>
    <scope>NUCLEOTIDE SEQUENCE</scope>
</reference>
<dbReference type="AlphaFoldDB" id="A0A381NMV3"/>
<evidence type="ECO:0000313" key="7">
    <source>
        <dbReference type="EMBL" id="SUZ55860.1"/>
    </source>
</evidence>
<evidence type="ECO:0000256" key="1">
    <source>
        <dbReference type="ARBA" id="ARBA00004651"/>
    </source>
</evidence>
<keyword evidence="3 6" id="KW-0812">Transmembrane</keyword>
<dbReference type="EMBL" id="UINC01000466">
    <property type="protein sequence ID" value="SUZ55860.1"/>
    <property type="molecule type" value="Genomic_DNA"/>
</dbReference>
<feature type="transmembrane region" description="Helical" evidence="6">
    <location>
        <begin position="23"/>
        <end position="41"/>
    </location>
</feature>
<keyword evidence="2" id="KW-1003">Cell membrane</keyword>
<dbReference type="NCBIfam" id="TIGR00374">
    <property type="entry name" value="flippase-like domain"/>
    <property type="match status" value="1"/>
</dbReference>
<feature type="transmembrane region" description="Helical" evidence="6">
    <location>
        <begin position="130"/>
        <end position="149"/>
    </location>
</feature>
<evidence type="ECO:0000256" key="2">
    <source>
        <dbReference type="ARBA" id="ARBA00022475"/>
    </source>
</evidence>
<name>A0A381NMV3_9ZZZZ</name>
<protein>
    <recommendedName>
        <fullName evidence="8">Flippase-like domain-containing protein</fullName>
    </recommendedName>
</protein>
<feature type="transmembrane region" description="Helical" evidence="6">
    <location>
        <begin position="264"/>
        <end position="285"/>
    </location>
</feature>
<keyword evidence="4 6" id="KW-1133">Transmembrane helix</keyword>
<proteinExistence type="predicted"/>
<feature type="transmembrane region" description="Helical" evidence="6">
    <location>
        <begin position="183"/>
        <end position="206"/>
    </location>
</feature>
<evidence type="ECO:0008006" key="8">
    <source>
        <dbReference type="Google" id="ProtNLM"/>
    </source>
</evidence>
<dbReference type="Pfam" id="PF03706">
    <property type="entry name" value="LPG_synthase_TM"/>
    <property type="match status" value="1"/>
</dbReference>
<evidence type="ECO:0000256" key="4">
    <source>
        <dbReference type="ARBA" id="ARBA00022989"/>
    </source>
</evidence>
<feature type="non-terminal residue" evidence="7">
    <location>
        <position position="1"/>
    </location>
</feature>
<organism evidence="7">
    <name type="scientific">marine metagenome</name>
    <dbReference type="NCBI Taxonomy" id="408172"/>
    <lineage>
        <taxon>unclassified sequences</taxon>
        <taxon>metagenomes</taxon>
        <taxon>ecological metagenomes</taxon>
    </lineage>
</organism>
<dbReference type="PANTHER" id="PTHR39087">
    <property type="entry name" value="UPF0104 MEMBRANE PROTEIN MJ1595"/>
    <property type="match status" value="1"/>
</dbReference>
<keyword evidence="5 6" id="KW-0472">Membrane</keyword>
<evidence type="ECO:0000256" key="5">
    <source>
        <dbReference type="ARBA" id="ARBA00023136"/>
    </source>
</evidence>
<sequence length="301" mass="31297">VGVFVALVGYGDFGKTLDEIGDLPVRYLFAGLGLASANYLLRFLRWAYYLEVLRIDAPAGVSALVFLSGLAMSITPGKAGELVKCYLLNSRTGVPVSRSAPVVVMERLTDVISVIILGLTGFALLPGPIIAVLAVALVLTVAGSIFAVSRKASRLASLPILSRWTGLLRDSQEGFKELAAPKVMATGVLIGAVAWFAEGLALWVILKGIGSDIDLVRALPIYAAATLVGAVTALPGGLVGTEGSMLAMLQQSGITKATGSAGTVLVRLVTLWFAVAVGLLALLALRRIPVISEAVIQDKGT</sequence>
<dbReference type="GO" id="GO:0005886">
    <property type="term" value="C:plasma membrane"/>
    <property type="evidence" value="ECO:0007669"/>
    <property type="project" value="UniProtKB-SubCell"/>
</dbReference>
<gene>
    <name evidence="7" type="ORF">METZ01_LOCUS8714</name>
</gene>
<dbReference type="PANTHER" id="PTHR39087:SF2">
    <property type="entry name" value="UPF0104 MEMBRANE PROTEIN MJ1595"/>
    <property type="match status" value="1"/>
</dbReference>